<keyword evidence="5 14" id="KW-0169">Cobalamin biosynthesis</keyword>
<evidence type="ECO:0000256" key="1">
    <source>
        <dbReference type="ARBA" id="ARBA00005121"/>
    </source>
</evidence>
<evidence type="ECO:0000259" key="15">
    <source>
        <dbReference type="Pfam" id="PF01923"/>
    </source>
</evidence>
<evidence type="ECO:0000256" key="13">
    <source>
        <dbReference type="ARBA" id="ARBA00048692"/>
    </source>
</evidence>
<dbReference type="Proteomes" id="UP000095546">
    <property type="component" value="Unassembled WGS sequence"/>
</dbReference>
<dbReference type="InterPro" id="IPR036451">
    <property type="entry name" value="CblAdoTrfase-like_sf"/>
</dbReference>
<evidence type="ECO:0000256" key="3">
    <source>
        <dbReference type="ARBA" id="ARBA00012454"/>
    </source>
</evidence>
<dbReference type="PANTHER" id="PTHR12213">
    <property type="entry name" value="CORRINOID ADENOSYLTRANSFERASE"/>
    <property type="match status" value="1"/>
</dbReference>
<comment type="pathway">
    <text evidence="1 14">Cofactor biosynthesis; adenosylcobalamin biosynthesis; adenosylcobalamin from cob(II)yrinate a,c-diamide: step 2/7.</text>
</comment>
<dbReference type="AlphaFoldDB" id="A0A174BDX8"/>
<organism evidence="16 17">
    <name type="scientific">Mitsuokella jalaludinii</name>
    <dbReference type="NCBI Taxonomy" id="187979"/>
    <lineage>
        <taxon>Bacteria</taxon>
        <taxon>Bacillati</taxon>
        <taxon>Bacillota</taxon>
        <taxon>Negativicutes</taxon>
        <taxon>Selenomonadales</taxon>
        <taxon>Selenomonadaceae</taxon>
        <taxon>Mitsuokella</taxon>
    </lineage>
</organism>
<feature type="domain" description="Cobalamin adenosyltransferase-like" evidence="15">
    <location>
        <begin position="3"/>
        <end position="161"/>
    </location>
</feature>
<dbReference type="GeneID" id="83708763"/>
<dbReference type="NCBIfam" id="TIGR00636">
    <property type="entry name" value="PduO_Nterm"/>
    <property type="match status" value="1"/>
</dbReference>
<dbReference type="GO" id="GO:0009236">
    <property type="term" value="P:cobalamin biosynthetic process"/>
    <property type="evidence" value="ECO:0007669"/>
    <property type="project" value="UniProtKB-UniRule"/>
</dbReference>
<evidence type="ECO:0000256" key="5">
    <source>
        <dbReference type="ARBA" id="ARBA00022573"/>
    </source>
</evidence>
<evidence type="ECO:0000313" key="17">
    <source>
        <dbReference type="Proteomes" id="UP000095546"/>
    </source>
</evidence>
<accession>A0A174BDX8</accession>
<keyword evidence="17" id="KW-1185">Reference proteome</keyword>
<dbReference type="eggNOG" id="COG2096">
    <property type="taxonomic scope" value="Bacteria"/>
</dbReference>
<sequence length="169" mass="18826">MSITTKTGDNGETSLLTGERVKKSGLRVDTYGTLDEVDSALGLARAFSDKDDVAERILKLQRKLPALMADFASCGTESRITMEDVREIESWCDDVESDLPEEHAFIIPGGSQSGAMLDLARTTARRAERCACRLAEAEEVAASDRIYLNRLSDYCYLLMRLEEDIYEDD</sequence>
<dbReference type="OrthoDB" id="9778896at2"/>
<evidence type="ECO:0000256" key="14">
    <source>
        <dbReference type="RuleBase" id="RU366026"/>
    </source>
</evidence>
<comment type="catalytic activity">
    <reaction evidence="12 14">
        <text>2 cob(II)yrinate a,c diamide + reduced [electron-transfer flavoprotein] + 2 ATP = 2 adenosylcob(III)yrinate a,c-diamide + 2 triphosphate + oxidized [electron-transfer flavoprotein] + 3 H(+)</text>
        <dbReference type="Rhea" id="RHEA:11528"/>
        <dbReference type="Rhea" id="RHEA-COMP:10685"/>
        <dbReference type="Rhea" id="RHEA-COMP:10686"/>
        <dbReference type="ChEBI" id="CHEBI:15378"/>
        <dbReference type="ChEBI" id="CHEBI:18036"/>
        <dbReference type="ChEBI" id="CHEBI:30616"/>
        <dbReference type="ChEBI" id="CHEBI:57692"/>
        <dbReference type="ChEBI" id="CHEBI:58307"/>
        <dbReference type="ChEBI" id="CHEBI:58503"/>
        <dbReference type="ChEBI" id="CHEBI:58537"/>
        <dbReference type="EC" id="2.5.1.17"/>
    </reaction>
</comment>
<comment type="similarity">
    <text evidence="2 14">Belongs to the Cob(I)alamin adenosyltransferase family.</text>
</comment>
<dbReference type="STRING" id="187979.ERS852385_01853"/>
<dbReference type="RefSeq" id="WP_036375230.1">
    <property type="nucleotide sequence ID" value="NZ_CABIWZ010000018.1"/>
</dbReference>
<keyword evidence="6 14" id="KW-0808">Transferase</keyword>
<keyword evidence="7 14" id="KW-0547">Nucleotide-binding</keyword>
<evidence type="ECO:0000256" key="4">
    <source>
        <dbReference type="ARBA" id="ARBA00020963"/>
    </source>
</evidence>
<evidence type="ECO:0000256" key="6">
    <source>
        <dbReference type="ARBA" id="ARBA00022679"/>
    </source>
</evidence>
<evidence type="ECO:0000256" key="9">
    <source>
        <dbReference type="ARBA" id="ARBA00031529"/>
    </source>
</evidence>
<dbReference type="Pfam" id="PF01923">
    <property type="entry name" value="Cob_adeno_trans"/>
    <property type="match status" value="1"/>
</dbReference>
<evidence type="ECO:0000256" key="7">
    <source>
        <dbReference type="ARBA" id="ARBA00022741"/>
    </source>
</evidence>
<dbReference type="Gene3D" id="1.20.1200.10">
    <property type="entry name" value="Cobalamin adenosyltransferase-like"/>
    <property type="match status" value="1"/>
</dbReference>
<evidence type="ECO:0000256" key="8">
    <source>
        <dbReference type="ARBA" id="ARBA00022840"/>
    </source>
</evidence>
<gene>
    <name evidence="16" type="primary">yvqK</name>
    <name evidence="16" type="ORF">ERS852385_01853</name>
</gene>
<dbReference type="UniPathway" id="UPA00148">
    <property type="reaction ID" value="UER00233"/>
</dbReference>
<comment type="catalytic activity">
    <reaction evidence="13 14">
        <text>2 cob(II)alamin + reduced [electron-transfer flavoprotein] + 2 ATP = 2 adenosylcob(III)alamin + 2 triphosphate + oxidized [electron-transfer flavoprotein] + 3 H(+)</text>
        <dbReference type="Rhea" id="RHEA:28671"/>
        <dbReference type="Rhea" id="RHEA-COMP:10685"/>
        <dbReference type="Rhea" id="RHEA-COMP:10686"/>
        <dbReference type="ChEBI" id="CHEBI:15378"/>
        <dbReference type="ChEBI" id="CHEBI:16304"/>
        <dbReference type="ChEBI" id="CHEBI:18036"/>
        <dbReference type="ChEBI" id="CHEBI:18408"/>
        <dbReference type="ChEBI" id="CHEBI:30616"/>
        <dbReference type="ChEBI" id="CHEBI:57692"/>
        <dbReference type="ChEBI" id="CHEBI:58307"/>
        <dbReference type="EC" id="2.5.1.17"/>
    </reaction>
</comment>
<evidence type="ECO:0000256" key="12">
    <source>
        <dbReference type="ARBA" id="ARBA00048555"/>
    </source>
</evidence>
<name>A0A174BDX8_9FIRM</name>
<evidence type="ECO:0000256" key="10">
    <source>
        <dbReference type="ARBA" id="ARBA00033334"/>
    </source>
</evidence>
<dbReference type="GO" id="GO:0008817">
    <property type="term" value="F:corrinoid adenosyltransferase activity"/>
    <property type="evidence" value="ECO:0007669"/>
    <property type="project" value="UniProtKB-UniRule"/>
</dbReference>
<keyword evidence="8 14" id="KW-0067">ATP-binding</keyword>
<proteinExistence type="inferred from homology"/>
<evidence type="ECO:0000256" key="11">
    <source>
        <dbReference type="ARBA" id="ARBA00033354"/>
    </source>
</evidence>
<dbReference type="EMBL" id="CYYU01000018">
    <property type="protein sequence ID" value="CUN98703.1"/>
    <property type="molecule type" value="Genomic_DNA"/>
</dbReference>
<dbReference type="SUPFAM" id="SSF89028">
    <property type="entry name" value="Cobalamin adenosyltransferase-like"/>
    <property type="match status" value="1"/>
</dbReference>
<dbReference type="GO" id="GO:0005524">
    <property type="term" value="F:ATP binding"/>
    <property type="evidence" value="ECO:0007669"/>
    <property type="project" value="UniProtKB-UniRule"/>
</dbReference>
<dbReference type="EC" id="2.5.1.17" evidence="3 14"/>
<evidence type="ECO:0000313" key="16">
    <source>
        <dbReference type="EMBL" id="CUN98703.1"/>
    </source>
</evidence>
<dbReference type="PANTHER" id="PTHR12213:SF0">
    <property type="entry name" value="CORRINOID ADENOSYLTRANSFERASE MMAB"/>
    <property type="match status" value="1"/>
</dbReference>
<evidence type="ECO:0000256" key="2">
    <source>
        <dbReference type="ARBA" id="ARBA00007487"/>
    </source>
</evidence>
<dbReference type="InterPro" id="IPR029499">
    <property type="entry name" value="PduO-typ"/>
</dbReference>
<reference evidence="16 17" key="1">
    <citation type="submission" date="2015-09" db="EMBL/GenBank/DDBJ databases">
        <authorList>
            <consortium name="Pathogen Informatics"/>
        </authorList>
    </citation>
    <scope>NUCLEOTIDE SEQUENCE [LARGE SCALE GENOMIC DNA]</scope>
    <source>
        <strain evidence="16 17">2789STDY5608828</strain>
    </source>
</reference>
<protein>
    <recommendedName>
        <fullName evidence="4 14">Corrinoid adenosyltransferase</fullName>
        <ecNumber evidence="3 14">2.5.1.17</ecNumber>
    </recommendedName>
    <alternativeName>
        <fullName evidence="9 14">Cob(II)alamin adenosyltransferase</fullName>
    </alternativeName>
    <alternativeName>
        <fullName evidence="11 14">Cob(II)yrinic acid a,c-diamide adenosyltransferase</fullName>
    </alternativeName>
    <alternativeName>
        <fullName evidence="10 14">Cobinamide/cobalamin adenosyltransferase</fullName>
    </alternativeName>
</protein>
<dbReference type="InterPro" id="IPR016030">
    <property type="entry name" value="CblAdoTrfase-like"/>
</dbReference>